<dbReference type="InterPro" id="IPR041682">
    <property type="entry name" value="AAA_14"/>
</dbReference>
<dbReference type="PANTHER" id="PTHR33295">
    <property type="entry name" value="ATPASE"/>
    <property type="match status" value="1"/>
</dbReference>
<dbReference type="InterPro" id="IPR027417">
    <property type="entry name" value="P-loop_NTPase"/>
</dbReference>
<sequence>MEKQKLKELIVQHTTFALQKTNLYQREISNIEGLILKKEIIVITGVRRCGKSSLMRIFIQNLFMKTSTQKENFLYINFEDERFVNFSHEDFEVLYETYLELNNPQGKQFLFLMKYKILNIGQDG</sequence>
<dbReference type="Pfam" id="PF13173">
    <property type="entry name" value="AAA_14"/>
    <property type="match status" value="1"/>
</dbReference>
<gene>
    <name evidence="2" type="ORF">OMM_07879</name>
</gene>
<organism evidence="2 3">
    <name type="scientific">Candidatus Magnetoglobus multicellularis str. Araruama</name>
    <dbReference type="NCBI Taxonomy" id="890399"/>
    <lineage>
        <taxon>Bacteria</taxon>
        <taxon>Pseudomonadati</taxon>
        <taxon>Thermodesulfobacteriota</taxon>
        <taxon>Desulfobacteria</taxon>
        <taxon>Desulfobacterales</taxon>
        <taxon>Desulfobacteraceae</taxon>
        <taxon>Candidatus Magnetoglobus</taxon>
    </lineage>
</organism>
<evidence type="ECO:0000313" key="3">
    <source>
        <dbReference type="Proteomes" id="UP000189670"/>
    </source>
</evidence>
<name>A0A1V1PAF0_9BACT</name>
<proteinExistence type="predicted"/>
<reference evidence="3" key="1">
    <citation type="submission" date="2012-11" db="EMBL/GenBank/DDBJ databases">
        <authorList>
            <person name="Lucero-Rivera Y.E."/>
            <person name="Tovar-Ramirez D."/>
        </authorList>
    </citation>
    <scope>NUCLEOTIDE SEQUENCE [LARGE SCALE GENOMIC DNA]</scope>
    <source>
        <strain evidence="3">Araruama</strain>
    </source>
</reference>
<protein>
    <recommendedName>
        <fullName evidence="1">AAA domain-containing protein</fullName>
    </recommendedName>
</protein>
<feature type="domain" description="AAA" evidence="1">
    <location>
        <begin position="38"/>
        <end position="112"/>
    </location>
</feature>
<dbReference type="PANTHER" id="PTHR33295:SF8">
    <property type="entry name" value="AAA+ ATPASE DOMAIN-CONTAINING PROTEIN"/>
    <property type="match status" value="1"/>
</dbReference>
<dbReference type="Gene3D" id="3.40.50.300">
    <property type="entry name" value="P-loop containing nucleotide triphosphate hydrolases"/>
    <property type="match status" value="1"/>
</dbReference>
<comment type="caution">
    <text evidence="2">The sequence shown here is derived from an EMBL/GenBank/DDBJ whole genome shotgun (WGS) entry which is preliminary data.</text>
</comment>
<dbReference type="Proteomes" id="UP000189670">
    <property type="component" value="Unassembled WGS sequence"/>
</dbReference>
<evidence type="ECO:0000313" key="2">
    <source>
        <dbReference type="EMBL" id="ETR71800.1"/>
    </source>
</evidence>
<evidence type="ECO:0000259" key="1">
    <source>
        <dbReference type="Pfam" id="PF13173"/>
    </source>
</evidence>
<accession>A0A1V1PAF0</accession>
<dbReference type="SUPFAM" id="SSF52540">
    <property type="entry name" value="P-loop containing nucleoside triphosphate hydrolases"/>
    <property type="match status" value="1"/>
</dbReference>
<dbReference type="AlphaFoldDB" id="A0A1V1PAF0"/>
<dbReference type="EMBL" id="ATBP01000220">
    <property type="protein sequence ID" value="ETR71800.1"/>
    <property type="molecule type" value="Genomic_DNA"/>
</dbReference>